<evidence type="ECO:0000313" key="2">
    <source>
        <dbReference type="EMBL" id="JAE10088.1"/>
    </source>
</evidence>
<protein>
    <submittedName>
        <fullName evidence="2">Uncharacterized protein</fullName>
    </submittedName>
</protein>
<dbReference type="AlphaFoldDB" id="A0A0A9FP73"/>
<dbReference type="EMBL" id="GBRH01187808">
    <property type="protein sequence ID" value="JAE10088.1"/>
    <property type="molecule type" value="Transcribed_RNA"/>
</dbReference>
<reference evidence="2" key="2">
    <citation type="journal article" date="2015" name="Data Brief">
        <title>Shoot transcriptome of the giant reed, Arundo donax.</title>
        <authorList>
            <person name="Barrero R.A."/>
            <person name="Guerrero F.D."/>
            <person name="Moolhuijzen P."/>
            <person name="Goolsby J.A."/>
            <person name="Tidwell J."/>
            <person name="Bellgard S.E."/>
            <person name="Bellgard M.I."/>
        </authorList>
    </citation>
    <scope>NUCLEOTIDE SEQUENCE</scope>
    <source>
        <tissue evidence="2">Shoot tissue taken approximately 20 cm above the soil surface</tissue>
    </source>
</reference>
<accession>A0A0A9FP73</accession>
<organism evidence="2">
    <name type="scientific">Arundo donax</name>
    <name type="common">Giant reed</name>
    <name type="synonym">Donax arundinaceus</name>
    <dbReference type="NCBI Taxonomy" id="35708"/>
    <lineage>
        <taxon>Eukaryota</taxon>
        <taxon>Viridiplantae</taxon>
        <taxon>Streptophyta</taxon>
        <taxon>Embryophyta</taxon>
        <taxon>Tracheophyta</taxon>
        <taxon>Spermatophyta</taxon>
        <taxon>Magnoliopsida</taxon>
        <taxon>Liliopsida</taxon>
        <taxon>Poales</taxon>
        <taxon>Poaceae</taxon>
        <taxon>PACMAD clade</taxon>
        <taxon>Arundinoideae</taxon>
        <taxon>Arundineae</taxon>
        <taxon>Arundo</taxon>
    </lineage>
</organism>
<reference evidence="2" key="1">
    <citation type="submission" date="2014-09" db="EMBL/GenBank/DDBJ databases">
        <authorList>
            <person name="Magalhaes I.L.F."/>
            <person name="Oliveira U."/>
            <person name="Santos F.R."/>
            <person name="Vidigal T.H.D.A."/>
            <person name="Brescovit A.D."/>
            <person name="Santos A.J."/>
        </authorList>
    </citation>
    <scope>NUCLEOTIDE SEQUENCE</scope>
    <source>
        <tissue evidence="2">Shoot tissue taken approximately 20 cm above the soil surface</tissue>
    </source>
</reference>
<name>A0A0A9FP73_ARUDO</name>
<sequence length="27" mass="3308">MRNYGPMSKNETARWGNMNRHKTSQRR</sequence>
<proteinExistence type="predicted"/>
<feature type="region of interest" description="Disordered" evidence="1">
    <location>
        <begin position="1"/>
        <end position="27"/>
    </location>
</feature>
<evidence type="ECO:0000256" key="1">
    <source>
        <dbReference type="SAM" id="MobiDB-lite"/>
    </source>
</evidence>